<dbReference type="EMBL" id="PQXK01000247">
    <property type="protein sequence ID" value="TGO33426.1"/>
    <property type="molecule type" value="Genomic_DNA"/>
</dbReference>
<gene>
    <name evidence="1" type="ORF">BHYA_0247g00160</name>
</gene>
<sequence length="109" mass="12318">MEDEEDVVEVLEDTDNIDELELGDTSTERVVEVNLDLEKVIGESGIRVELDLEDVDIEVEVEVEVAIVVDLVIVIGASLTRLYVWELEEVDLVLVSEERVIERPVLEVL</sequence>
<evidence type="ECO:0000313" key="1">
    <source>
        <dbReference type="EMBL" id="TGO33426.1"/>
    </source>
</evidence>
<keyword evidence="2" id="KW-1185">Reference proteome</keyword>
<dbReference type="Proteomes" id="UP000297814">
    <property type="component" value="Unassembled WGS sequence"/>
</dbReference>
<name>A0A4Z1G8Z3_9HELO</name>
<accession>A0A4Z1G8Z3</accession>
<proteinExistence type="predicted"/>
<protein>
    <submittedName>
        <fullName evidence="1">Uncharacterized protein</fullName>
    </submittedName>
</protein>
<comment type="caution">
    <text evidence="1">The sequence shown here is derived from an EMBL/GenBank/DDBJ whole genome shotgun (WGS) entry which is preliminary data.</text>
</comment>
<reference evidence="1 2" key="1">
    <citation type="submission" date="2017-12" db="EMBL/GenBank/DDBJ databases">
        <title>Comparative genomics of Botrytis spp.</title>
        <authorList>
            <person name="Valero-Jimenez C.A."/>
            <person name="Tapia P."/>
            <person name="Veloso J."/>
            <person name="Silva-Moreno E."/>
            <person name="Staats M."/>
            <person name="Valdes J.H."/>
            <person name="Van Kan J.A.L."/>
        </authorList>
    </citation>
    <scope>NUCLEOTIDE SEQUENCE [LARGE SCALE GENOMIC DNA]</scope>
    <source>
        <strain evidence="1 2">Bh0001</strain>
    </source>
</reference>
<dbReference type="AlphaFoldDB" id="A0A4Z1G8Z3"/>
<organism evidence="1 2">
    <name type="scientific">Botrytis hyacinthi</name>
    <dbReference type="NCBI Taxonomy" id="278943"/>
    <lineage>
        <taxon>Eukaryota</taxon>
        <taxon>Fungi</taxon>
        <taxon>Dikarya</taxon>
        <taxon>Ascomycota</taxon>
        <taxon>Pezizomycotina</taxon>
        <taxon>Leotiomycetes</taxon>
        <taxon>Helotiales</taxon>
        <taxon>Sclerotiniaceae</taxon>
        <taxon>Botrytis</taxon>
    </lineage>
</organism>
<evidence type="ECO:0000313" key="2">
    <source>
        <dbReference type="Proteomes" id="UP000297814"/>
    </source>
</evidence>